<sequence>MKDMPVEFFLPPATNAALWAETAKLVVGCMAFILMLASIVTFTQGIVIKV</sequence>
<proteinExistence type="predicted"/>
<evidence type="ECO:0000313" key="2">
    <source>
        <dbReference type="EMBL" id="EUA30586.1"/>
    </source>
</evidence>
<evidence type="ECO:0000256" key="1">
    <source>
        <dbReference type="SAM" id="Phobius"/>
    </source>
</evidence>
<dbReference type="AlphaFoldDB" id="X8AHE3"/>
<protein>
    <submittedName>
        <fullName evidence="2">Uncharacterized protein</fullName>
    </submittedName>
</protein>
<reference evidence="2" key="1">
    <citation type="submission" date="2014-01" db="EMBL/GenBank/DDBJ databases">
        <authorList>
            <person name="Brown-Elliot B."/>
            <person name="Wallace R."/>
            <person name="Lenaerts A."/>
            <person name="Ordway D."/>
            <person name="DeGroote M.A."/>
            <person name="Parker T."/>
            <person name="Sizemore C."/>
            <person name="Tallon L.J."/>
            <person name="Sadzewicz L.K."/>
            <person name="Sengamalay N."/>
            <person name="Fraser C.M."/>
            <person name="Hine E."/>
            <person name="Shefchek K.A."/>
            <person name="Das S.P."/>
            <person name="Tettelin H."/>
        </authorList>
    </citation>
    <scope>NUCLEOTIDE SEQUENCE [LARGE SCALE GENOMIC DNA]</scope>
    <source>
        <strain evidence="2">4042</strain>
    </source>
</reference>
<name>X8AHE3_MYCXE</name>
<dbReference type="InterPro" id="IPR055580">
    <property type="entry name" value="DUF7156"/>
</dbReference>
<organism evidence="2">
    <name type="scientific">Mycobacterium xenopi 4042</name>
    <dbReference type="NCBI Taxonomy" id="1299334"/>
    <lineage>
        <taxon>Bacteria</taxon>
        <taxon>Bacillati</taxon>
        <taxon>Actinomycetota</taxon>
        <taxon>Actinomycetes</taxon>
        <taxon>Mycobacteriales</taxon>
        <taxon>Mycobacteriaceae</taxon>
        <taxon>Mycobacterium</taxon>
    </lineage>
</organism>
<dbReference type="PATRIC" id="fig|1299334.3.peg.6517"/>
<keyword evidence="1" id="KW-0812">Transmembrane</keyword>
<feature type="transmembrane region" description="Helical" evidence="1">
    <location>
        <begin position="25"/>
        <end position="48"/>
    </location>
</feature>
<keyword evidence="1" id="KW-0472">Membrane</keyword>
<keyword evidence="1" id="KW-1133">Transmembrane helix</keyword>
<dbReference type="Pfam" id="PF23711">
    <property type="entry name" value="DUF7156"/>
    <property type="match status" value="1"/>
</dbReference>
<gene>
    <name evidence="2" type="ORF">I553_4843</name>
</gene>
<comment type="caution">
    <text evidence="2">The sequence shown here is derived from an EMBL/GenBank/DDBJ whole genome shotgun (WGS) entry which is preliminary data.</text>
</comment>
<accession>X8AHE3</accession>
<dbReference type="EMBL" id="JAOB01000060">
    <property type="protein sequence ID" value="EUA30586.1"/>
    <property type="molecule type" value="Genomic_DNA"/>
</dbReference>